<dbReference type="Proteomes" id="UP000799438">
    <property type="component" value="Unassembled WGS sequence"/>
</dbReference>
<feature type="compositionally biased region" description="Pro residues" evidence="1">
    <location>
        <begin position="570"/>
        <end position="582"/>
    </location>
</feature>
<accession>A0A6A6BKR0</accession>
<feature type="region of interest" description="Disordered" evidence="1">
    <location>
        <begin position="475"/>
        <end position="550"/>
    </location>
</feature>
<feature type="compositionally biased region" description="Basic and acidic residues" evidence="1">
    <location>
        <begin position="212"/>
        <end position="233"/>
    </location>
</feature>
<feature type="compositionally biased region" description="Low complexity" evidence="1">
    <location>
        <begin position="366"/>
        <end position="379"/>
    </location>
</feature>
<feature type="compositionally biased region" description="Gly residues" evidence="1">
    <location>
        <begin position="836"/>
        <end position="847"/>
    </location>
</feature>
<feature type="compositionally biased region" description="Basic and acidic residues" evidence="1">
    <location>
        <begin position="268"/>
        <end position="299"/>
    </location>
</feature>
<dbReference type="Pfam" id="PF20566">
    <property type="entry name" value="Eap1"/>
    <property type="match status" value="1"/>
</dbReference>
<organism evidence="2 3">
    <name type="scientific">Aplosporella prunicola CBS 121167</name>
    <dbReference type="NCBI Taxonomy" id="1176127"/>
    <lineage>
        <taxon>Eukaryota</taxon>
        <taxon>Fungi</taxon>
        <taxon>Dikarya</taxon>
        <taxon>Ascomycota</taxon>
        <taxon>Pezizomycotina</taxon>
        <taxon>Dothideomycetes</taxon>
        <taxon>Dothideomycetes incertae sedis</taxon>
        <taxon>Botryosphaeriales</taxon>
        <taxon>Aplosporellaceae</taxon>
        <taxon>Aplosporella</taxon>
    </lineage>
</organism>
<dbReference type="GeneID" id="54299453"/>
<feature type="compositionally biased region" description="Basic and acidic residues" evidence="1">
    <location>
        <begin position="503"/>
        <end position="522"/>
    </location>
</feature>
<evidence type="ECO:0000313" key="2">
    <source>
        <dbReference type="EMBL" id="KAF2143905.1"/>
    </source>
</evidence>
<feature type="region of interest" description="Disordered" evidence="1">
    <location>
        <begin position="759"/>
        <end position="847"/>
    </location>
</feature>
<name>A0A6A6BKR0_9PEZI</name>
<dbReference type="AlphaFoldDB" id="A0A6A6BKR0"/>
<feature type="region of interest" description="Disordered" evidence="1">
    <location>
        <begin position="333"/>
        <end position="457"/>
    </location>
</feature>
<evidence type="ECO:0000256" key="1">
    <source>
        <dbReference type="SAM" id="MobiDB-lite"/>
    </source>
</evidence>
<feature type="compositionally biased region" description="Pro residues" evidence="1">
    <location>
        <begin position="776"/>
        <end position="799"/>
    </location>
</feature>
<dbReference type="RefSeq" id="XP_033399617.1">
    <property type="nucleotide sequence ID" value="XM_033541956.1"/>
</dbReference>
<dbReference type="EMBL" id="ML995481">
    <property type="protein sequence ID" value="KAF2143905.1"/>
    <property type="molecule type" value="Genomic_DNA"/>
</dbReference>
<gene>
    <name evidence="2" type="ORF">K452DRAFT_296867</name>
</gene>
<feature type="region of interest" description="Disordered" evidence="1">
    <location>
        <begin position="566"/>
        <end position="612"/>
    </location>
</feature>
<feature type="compositionally biased region" description="Basic and acidic residues" evidence="1">
    <location>
        <begin position="172"/>
        <end position="189"/>
    </location>
</feature>
<feature type="compositionally biased region" description="Polar residues" evidence="1">
    <location>
        <begin position="36"/>
        <end position="70"/>
    </location>
</feature>
<protein>
    <submittedName>
        <fullName evidence="2">Uncharacterized protein</fullName>
    </submittedName>
</protein>
<feature type="region of interest" description="Disordered" evidence="1">
    <location>
        <begin position="118"/>
        <end position="320"/>
    </location>
</feature>
<dbReference type="InterPro" id="IPR046784">
    <property type="entry name" value="Eap1"/>
</dbReference>
<keyword evidence="3" id="KW-1185">Reference proteome</keyword>
<reference evidence="2" key="1">
    <citation type="journal article" date="2020" name="Stud. Mycol.">
        <title>101 Dothideomycetes genomes: a test case for predicting lifestyles and emergence of pathogens.</title>
        <authorList>
            <person name="Haridas S."/>
            <person name="Albert R."/>
            <person name="Binder M."/>
            <person name="Bloem J."/>
            <person name="Labutti K."/>
            <person name="Salamov A."/>
            <person name="Andreopoulos B."/>
            <person name="Baker S."/>
            <person name="Barry K."/>
            <person name="Bills G."/>
            <person name="Bluhm B."/>
            <person name="Cannon C."/>
            <person name="Castanera R."/>
            <person name="Culley D."/>
            <person name="Daum C."/>
            <person name="Ezra D."/>
            <person name="Gonzalez J."/>
            <person name="Henrissat B."/>
            <person name="Kuo A."/>
            <person name="Liang C."/>
            <person name="Lipzen A."/>
            <person name="Lutzoni F."/>
            <person name="Magnuson J."/>
            <person name="Mondo S."/>
            <person name="Nolan M."/>
            <person name="Ohm R."/>
            <person name="Pangilinan J."/>
            <person name="Park H.-J."/>
            <person name="Ramirez L."/>
            <person name="Alfaro M."/>
            <person name="Sun H."/>
            <person name="Tritt A."/>
            <person name="Yoshinaga Y."/>
            <person name="Zwiers L.-H."/>
            <person name="Turgeon B."/>
            <person name="Goodwin S."/>
            <person name="Spatafora J."/>
            <person name="Crous P."/>
            <person name="Grigoriev I."/>
        </authorList>
    </citation>
    <scope>NUCLEOTIDE SEQUENCE</scope>
    <source>
        <strain evidence="2">CBS 121167</strain>
    </source>
</reference>
<proteinExistence type="predicted"/>
<feature type="compositionally biased region" description="Basic and acidic residues" evidence="1">
    <location>
        <begin position="118"/>
        <end position="134"/>
    </location>
</feature>
<feature type="compositionally biased region" description="Low complexity" evidence="1">
    <location>
        <begin position="800"/>
        <end position="816"/>
    </location>
</feature>
<evidence type="ECO:0000313" key="3">
    <source>
        <dbReference type="Proteomes" id="UP000799438"/>
    </source>
</evidence>
<feature type="compositionally biased region" description="Polar residues" evidence="1">
    <location>
        <begin position="409"/>
        <end position="429"/>
    </location>
</feature>
<sequence>MDIIRYTPEQLMQLRESPLVHKPEGLPSIDQWMENANENGQRNKTRAQNNIRGDDSTVQENGGSQRSTLFQPKHGIRNTNAVSEDIILGPPKVAFASSSRVPKLSDLDKEEDVAHDRANLRDKFFKERESEKNKTGTSAARRPGREDLEGWMNVRGRRTSLSQDDQEQLARIGEHRSRFNRDGEEETPRRNGAGRNRFEQPWGRETPGSNAKETDTSQRGWRDREWTRGNRLEEDPEWMDTPVKKKDEIGMARFQRPKGPEWLEDESKDDKKPHTQEDFQRWKERMKASASGSDDKEITPEPEVPSKDTPPVSSKPITPLVFEGKDMFGIFGADRTKLDAPATTEGTPAPKPKPAKASRFAKLFSPQEEQQQQQQQQQQAPPPSQPPAMQEANGSNEDKEGFQRILQMLGSTNIASQPPTPASAANSRKASMFPPPEQQSPAPERETVPLQPQPLRHHMLRSREEKAGFIEQVLAPRGTPTEFKGPGAFGPYSPSIELGQGHEQVRKPDGRAESIRSPEERIQASPAASGMGPFGILQSSAGNQAPPPAQLSRDREFLLNLMTQTQRNTPPQPQNVRPPPPEINNFGGIFLENQPPFQQRKPTMPPGLMEDRQFPENDIRHESRRTAIEHPLSYEETMRRARRFNLPVDLHDPAVQEARRRNVDLAARPPVEHVMPPVPLRYDQMGGNMGIPQQPAFDRYSRMPSAIQNERQPPMTTMAPPPGLPPAPPARGPPGFGMGSMPGFSAGGTPIGHPSIQVQRGPPGTGPAGPAGMFPHGPPPPGYFSPPPPPGFAPGPGPMPMGLASPPEQPMMRMPAAGPPPGMMHPMFADRPLGARGQGQGQGPYGL</sequence>
<dbReference type="OrthoDB" id="2504266at2759"/>
<feature type="region of interest" description="Disordered" evidence="1">
    <location>
        <begin position="36"/>
        <end position="76"/>
    </location>
</feature>